<dbReference type="PANTHER" id="PTHR13491">
    <property type="entry name" value="ZCCHC10 PROTEIN"/>
    <property type="match status" value="1"/>
</dbReference>
<feature type="compositionally biased region" description="Low complexity" evidence="1">
    <location>
        <begin position="406"/>
        <end position="422"/>
    </location>
</feature>
<dbReference type="PANTHER" id="PTHR13491:SF0">
    <property type="entry name" value="ZINC FINGER CCHC DOMAIN-CONTAINING PROTEIN 10"/>
    <property type="match status" value="1"/>
</dbReference>
<feature type="region of interest" description="Disordered" evidence="1">
    <location>
        <begin position="290"/>
        <end position="333"/>
    </location>
</feature>
<feature type="compositionally biased region" description="Low complexity" evidence="1">
    <location>
        <begin position="552"/>
        <end position="566"/>
    </location>
</feature>
<dbReference type="EMBL" id="CAJHJT010000012">
    <property type="protein sequence ID" value="CAD6999865.1"/>
    <property type="molecule type" value="Genomic_DNA"/>
</dbReference>
<reference evidence="2" key="1">
    <citation type="submission" date="2020-11" db="EMBL/GenBank/DDBJ databases">
        <authorList>
            <person name="Whitehead M."/>
        </authorList>
    </citation>
    <scope>NUCLEOTIDE SEQUENCE</scope>
    <source>
        <strain evidence="2">EGII</strain>
    </source>
</reference>
<feature type="compositionally biased region" description="Low complexity" evidence="1">
    <location>
        <begin position="291"/>
        <end position="307"/>
    </location>
</feature>
<feature type="compositionally biased region" description="Low complexity" evidence="1">
    <location>
        <begin position="629"/>
        <end position="649"/>
    </location>
</feature>
<feature type="compositionally biased region" description="Basic and acidic residues" evidence="1">
    <location>
        <begin position="1"/>
        <end position="10"/>
    </location>
</feature>
<comment type="caution">
    <text evidence="2">The sequence shown here is derived from an EMBL/GenBank/DDBJ whole genome shotgun (WGS) entry which is preliminary data.</text>
</comment>
<accession>A0A811UPR5</accession>
<organism evidence="2 3">
    <name type="scientific">Ceratitis capitata</name>
    <name type="common">Mediterranean fruit fly</name>
    <name type="synonym">Tephritis capitata</name>
    <dbReference type="NCBI Taxonomy" id="7213"/>
    <lineage>
        <taxon>Eukaryota</taxon>
        <taxon>Metazoa</taxon>
        <taxon>Ecdysozoa</taxon>
        <taxon>Arthropoda</taxon>
        <taxon>Hexapoda</taxon>
        <taxon>Insecta</taxon>
        <taxon>Pterygota</taxon>
        <taxon>Neoptera</taxon>
        <taxon>Endopterygota</taxon>
        <taxon>Diptera</taxon>
        <taxon>Brachycera</taxon>
        <taxon>Muscomorpha</taxon>
        <taxon>Tephritoidea</taxon>
        <taxon>Tephritidae</taxon>
        <taxon>Ceratitis</taxon>
        <taxon>Ceratitis</taxon>
    </lineage>
</organism>
<feature type="compositionally biased region" description="Low complexity" evidence="1">
    <location>
        <begin position="582"/>
        <end position="599"/>
    </location>
</feature>
<dbReference type="AlphaFoldDB" id="A0A811UPR5"/>
<name>A0A811UPR5_CERCA</name>
<feature type="compositionally biased region" description="Low complexity" evidence="1">
    <location>
        <begin position="731"/>
        <end position="772"/>
    </location>
</feature>
<gene>
    <name evidence="2" type="ORF">CCAP1982_LOCUS8375</name>
</gene>
<protein>
    <submittedName>
        <fullName evidence="2">(Mediterranean fruit fly) hypothetical protein</fullName>
    </submittedName>
</protein>
<feature type="region of interest" description="Disordered" evidence="1">
    <location>
        <begin position="722"/>
        <end position="794"/>
    </location>
</feature>
<feature type="region of interest" description="Disordered" evidence="1">
    <location>
        <begin position="101"/>
        <end position="131"/>
    </location>
</feature>
<feature type="compositionally biased region" description="Polar residues" evidence="1">
    <location>
        <begin position="773"/>
        <end position="794"/>
    </location>
</feature>
<dbReference type="OrthoDB" id="6538186at2759"/>
<dbReference type="Proteomes" id="UP000606786">
    <property type="component" value="Unassembled WGS sequence"/>
</dbReference>
<feature type="compositionally biased region" description="Basic residues" evidence="1">
    <location>
        <begin position="496"/>
        <end position="506"/>
    </location>
</feature>
<keyword evidence="3" id="KW-1185">Reference proteome</keyword>
<evidence type="ECO:0000313" key="3">
    <source>
        <dbReference type="Proteomes" id="UP000606786"/>
    </source>
</evidence>
<evidence type="ECO:0000256" key="1">
    <source>
        <dbReference type="SAM" id="MobiDB-lite"/>
    </source>
</evidence>
<sequence length="837" mass="91710">MDRDPGKNKDPPTSPTPAGAVGRRTGDTESAAAGGGPPPIPATRTRRLNRTADASPSSGIAAEPTVLETSDSTIIKDDIHEQLETSTITRTYTTRKVIHQSTEFHESSSSSSSVQYVADEELDSPSTPHRLRQKVAEYEKVWSSGGSLKRSPDESAEELRREFLQSSTNIVPDHSTQAITVVGESLENPFDIDVLEIEKRLRRERQRGLAEAEAAKLAFQQVQLRHTPQPSPRRVEVQEDYTALPFNVTLRTTTKLSSGDEAGYVEAGEPPVSPFNVTLRTTRRIVKKDLSTSSQQYEEESSSTTTSPFNVTLRTTTRRGHPISPVSPGDPKNASARFLESEKTVREVHAADGIRTIVTSSMTSDGRKHEEKIFRHGEGYVSPRCSPQRENRPFFEPTEREREGSVPRSASSRSSATPPRTVDMTAGGRRILIRLEDETHESSTLEENYDITDSVQARIRQLARSPDGGGGAAAGAMYNVAMGTLPGNIDITVGSTHHHHHHHPHQLQHYQQQPQQQPQVPGQWYYQEQRLEQQMDTNNTVENMIVETQEQAYQQQQHQQQSIPWQMSKSTHSGQTTVPVSTTTGEAATGHTTTGTHTASILETTGQSHDSSTEESQRVVSRKKKTTTEKTTTTTHSSSSSSSSSVGRQRVSEEREQRQAVAGKLTRPTGLALSGANVRLHGDTVGQEKIADNLQKSEVLTDDSDTEGVAAKNLVIVPTRVEQSQTAVRVSQTPTQHSPSPSSSVNASASASVSASASAVQTPTTPSTTTASGTFGKSLTGHQTLQQQSTQDEYQEFQSTMAAINFARSNSQYDSHIREKRGKYHSYVDMIIILKIS</sequence>
<feature type="region of interest" description="Disordered" evidence="1">
    <location>
        <begin position="492"/>
        <end position="521"/>
    </location>
</feature>
<feature type="compositionally biased region" description="Basic and acidic residues" evidence="1">
    <location>
        <begin position="387"/>
        <end position="405"/>
    </location>
</feature>
<feature type="region of interest" description="Disordered" evidence="1">
    <location>
        <begin position="1"/>
        <end position="74"/>
    </location>
</feature>
<proteinExistence type="predicted"/>
<feature type="compositionally biased region" description="Polar residues" evidence="1">
    <location>
        <begin position="567"/>
        <end position="581"/>
    </location>
</feature>
<feature type="region of interest" description="Disordered" evidence="1">
    <location>
        <begin position="379"/>
        <end position="426"/>
    </location>
</feature>
<feature type="region of interest" description="Disordered" evidence="1">
    <location>
        <begin position="552"/>
        <end position="668"/>
    </location>
</feature>
<feature type="compositionally biased region" description="Polar residues" evidence="1">
    <location>
        <begin position="601"/>
        <end position="610"/>
    </location>
</feature>
<feature type="compositionally biased region" description="Low complexity" evidence="1">
    <location>
        <begin position="507"/>
        <end position="519"/>
    </location>
</feature>
<evidence type="ECO:0000313" key="2">
    <source>
        <dbReference type="EMBL" id="CAD6999865.1"/>
    </source>
</evidence>
<dbReference type="InterPro" id="IPR039715">
    <property type="entry name" value="ZCCHC10"/>
</dbReference>